<sequence length="535" mass="60421">MASLEYSDFWGNDSAGLRYAIQQQLSKKSGRRTLLARDLNSQELVVIKLLSLYSDFEWDDLKLFEREAEILKRLQHPAIPDYLDYFEVNSSKIKGFALVQTYIPAKNLEQILKAGRAFTELEIKAIAKKLLEILIYLQKQNPPVIHRDLKPSNILLSDRSGNNVGEVYLVDFGSVQTAVASEGATRTVVGTYGYMPPEQFGDRTVPASDLYSLGATLIYLITGYHPADLPQKNFRIQFDHLTTLSSGFVEWLNWLIEPTLEERLAFAHQALKALEKSIMSPRFGSDKSEFNPPQIADLSSKNWKWDGKNWVPKYLHKLRGRSRSNSALTNQNKNRNTKISKWNITQPSSSKIKLKKNKNSLEVVIPPTGFNGSLMLVGLFATAWNSFLFFWTIAALHSPLPLMALFSVPFWGVGAAIASQFLSPLCGRVRLYINQQKIWLQKEILGLKFNVTPPALTKNVNKIVYIPGHLANKGNTGYPIKVPSSLIIWAGVHKYQIGGDAGTVQSDPEIEWLASELSEWFDLPIQDLRNRHSEN</sequence>
<protein>
    <submittedName>
        <fullName evidence="5">Serine/threonine protein kinase</fullName>
    </submittedName>
</protein>
<keyword evidence="3" id="KW-0472">Membrane</keyword>
<dbReference type="InterPro" id="IPR000719">
    <property type="entry name" value="Prot_kinase_dom"/>
</dbReference>
<evidence type="ECO:0000256" key="3">
    <source>
        <dbReference type="SAM" id="Phobius"/>
    </source>
</evidence>
<reference evidence="5 6" key="1">
    <citation type="journal article" date="2015" name="Genome Announc.">
        <title>Draft Genome of the Euendolithic (true boring) Cyanobacterium Mastigocoleus testarum strain BC008.</title>
        <authorList>
            <person name="Guida B.S."/>
            <person name="Garcia-Pichel F."/>
        </authorList>
    </citation>
    <scope>NUCLEOTIDE SEQUENCE [LARGE SCALE GENOMIC DNA]</scope>
    <source>
        <strain evidence="5 6">BC008</strain>
    </source>
</reference>
<name>A0A0V8A060_9CYAN</name>
<evidence type="ECO:0000256" key="1">
    <source>
        <dbReference type="ARBA" id="ARBA00022741"/>
    </source>
</evidence>
<dbReference type="PANTHER" id="PTHR24363:SF7">
    <property type="entry name" value="SERINE_THREONINE-PROTEIN KINASE-LIKE PROTEIN E"/>
    <property type="match status" value="1"/>
</dbReference>
<gene>
    <name evidence="5" type="ORF">BC008_06815</name>
</gene>
<keyword evidence="5" id="KW-0418">Kinase</keyword>
<keyword evidence="3" id="KW-0812">Transmembrane</keyword>
<evidence type="ECO:0000256" key="2">
    <source>
        <dbReference type="ARBA" id="ARBA00022840"/>
    </source>
</evidence>
<keyword evidence="5" id="KW-0808">Transferase</keyword>
<dbReference type="AlphaFoldDB" id="A0A0V8A060"/>
<dbReference type="OrthoDB" id="504485at2"/>
<dbReference type="InterPro" id="IPR011009">
    <property type="entry name" value="Kinase-like_dom_sf"/>
</dbReference>
<organism evidence="5 6">
    <name type="scientific">Mastigocoleus testarum BC008</name>
    <dbReference type="NCBI Taxonomy" id="371196"/>
    <lineage>
        <taxon>Bacteria</taxon>
        <taxon>Bacillati</taxon>
        <taxon>Cyanobacteriota</taxon>
        <taxon>Cyanophyceae</taxon>
        <taxon>Nostocales</taxon>
        <taxon>Hapalosiphonaceae</taxon>
        <taxon>Mastigocoleus</taxon>
    </lineage>
</organism>
<dbReference type="InterPro" id="IPR008271">
    <property type="entry name" value="Ser/Thr_kinase_AS"/>
</dbReference>
<dbReference type="Proteomes" id="UP000053372">
    <property type="component" value="Unassembled WGS sequence"/>
</dbReference>
<feature type="domain" description="Protein kinase" evidence="4">
    <location>
        <begin position="19"/>
        <end position="283"/>
    </location>
</feature>
<dbReference type="PANTHER" id="PTHR24363">
    <property type="entry name" value="SERINE/THREONINE PROTEIN KINASE"/>
    <property type="match status" value="1"/>
</dbReference>
<dbReference type="Gene3D" id="1.10.510.10">
    <property type="entry name" value="Transferase(Phosphotransferase) domain 1"/>
    <property type="match status" value="1"/>
</dbReference>
<keyword evidence="5" id="KW-0723">Serine/threonine-protein kinase</keyword>
<dbReference type="PROSITE" id="PS50011">
    <property type="entry name" value="PROTEIN_KINASE_DOM"/>
    <property type="match status" value="1"/>
</dbReference>
<dbReference type="GO" id="GO:0005524">
    <property type="term" value="F:ATP binding"/>
    <property type="evidence" value="ECO:0007669"/>
    <property type="project" value="UniProtKB-KW"/>
</dbReference>
<evidence type="ECO:0000313" key="6">
    <source>
        <dbReference type="Proteomes" id="UP000053372"/>
    </source>
</evidence>
<evidence type="ECO:0000313" key="5">
    <source>
        <dbReference type="EMBL" id="KST70138.1"/>
    </source>
</evidence>
<keyword evidence="3" id="KW-1133">Transmembrane helix</keyword>
<dbReference type="SMART" id="SM00220">
    <property type="entry name" value="S_TKc"/>
    <property type="match status" value="1"/>
</dbReference>
<comment type="caution">
    <text evidence="5">The sequence shown here is derived from an EMBL/GenBank/DDBJ whole genome shotgun (WGS) entry which is preliminary data.</text>
</comment>
<dbReference type="RefSeq" id="WP_058182999.1">
    <property type="nucleotide sequence ID" value="NZ_LMTZ01000003.1"/>
</dbReference>
<proteinExistence type="predicted"/>
<feature type="transmembrane region" description="Helical" evidence="3">
    <location>
        <begin position="374"/>
        <end position="396"/>
    </location>
</feature>
<dbReference type="CDD" id="cd14014">
    <property type="entry name" value="STKc_PknB_like"/>
    <property type="match status" value="1"/>
</dbReference>
<keyword evidence="6" id="KW-1185">Reference proteome</keyword>
<feature type="transmembrane region" description="Helical" evidence="3">
    <location>
        <begin position="402"/>
        <end position="422"/>
    </location>
</feature>
<keyword evidence="1" id="KW-0547">Nucleotide-binding</keyword>
<keyword evidence="2" id="KW-0067">ATP-binding</keyword>
<accession>A0A0V8A060</accession>
<dbReference type="PROSITE" id="PS00108">
    <property type="entry name" value="PROTEIN_KINASE_ST"/>
    <property type="match status" value="1"/>
</dbReference>
<dbReference type="EMBL" id="LMTZ01000003">
    <property type="protein sequence ID" value="KST70138.1"/>
    <property type="molecule type" value="Genomic_DNA"/>
</dbReference>
<dbReference type="GO" id="GO:0004674">
    <property type="term" value="F:protein serine/threonine kinase activity"/>
    <property type="evidence" value="ECO:0007669"/>
    <property type="project" value="UniProtKB-KW"/>
</dbReference>
<dbReference type="Pfam" id="PF00069">
    <property type="entry name" value="Pkinase"/>
    <property type="match status" value="1"/>
</dbReference>
<evidence type="ECO:0000259" key="4">
    <source>
        <dbReference type="PROSITE" id="PS50011"/>
    </source>
</evidence>
<dbReference type="SUPFAM" id="SSF56112">
    <property type="entry name" value="Protein kinase-like (PK-like)"/>
    <property type="match status" value="1"/>
</dbReference>